<dbReference type="AlphaFoldDB" id="A0A3D9HRN3"/>
<dbReference type="GO" id="GO:0003677">
    <property type="term" value="F:DNA binding"/>
    <property type="evidence" value="ECO:0007669"/>
    <property type="project" value="InterPro"/>
</dbReference>
<accession>A0A3D9HRN3</accession>
<reference evidence="2 3" key="1">
    <citation type="submission" date="2018-07" db="EMBL/GenBank/DDBJ databases">
        <title>Genomic Encyclopedia of Type Strains, Phase III (KMG-III): the genomes of soil and plant-associated and newly described type strains.</title>
        <authorList>
            <person name="Whitman W."/>
        </authorList>
    </citation>
    <scope>NUCLEOTIDE SEQUENCE [LARGE SCALE GENOMIC DNA]</scope>
    <source>
        <strain evidence="2 3">CECT 8488</strain>
    </source>
</reference>
<sequence>MSEIVRNQKQLGQVLRFHRQKKGLNQADVATKANLRQSTISDIENGIGGTITTICEIMRVLDIEMEIRPRSKLTSDDLLDML</sequence>
<keyword evidence="3" id="KW-1185">Reference proteome</keyword>
<proteinExistence type="predicted"/>
<organism evidence="2 3">
    <name type="scientific">Aestuariispira insulae</name>
    <dbReference type="NCBI Taxonomy" id="1461337"/>
    <lineage>
        <taxon>Bacteria</taxon>
        <taxon>Pseudomonadati</taxon>
        <taxon>Pseudomonadota</taxon>
        <taxon>Alphaproteobacteria</taxon>
        <taxon>Rhodospirillales</taxon>
        <taxon>Kiloniellaceae</taxon>
        <taxon>Aestuariispira</taxon>
    </lineage>
</organism>
<evidence type="ECO:0000313" key="3">
    <source>
        <dbReference type="Proteomes" id="UP000256845"/>
    </source>
</evidence>
<gene>
    <name evidence="2" type="ORF">DFP90_102170</name>
</gene>
<dbReference type="InterPro" id="IPR010982">
    <property type="entry name" value="Lambda_DNA-bd_dom_sf"/>
</dbReference>
<dbReference type="PROSITE" id="PS50943">
    <property type="entry name" value="HTH_CROC1"/>
    <property type="match status" value="1"/>
</dbReference>
<evidence type="ECO:0000313" key="2">
    <source>
        <dbReference type="EMBL" id="RED52152.1"/>
    </source>
</evidence>
<dbReference type="InterPro" id="IPR001387">
    <property type="entry name" value="Cro/C1-type_HTH"/>
</dbReference>
<comment type="caution">
    <text evidence="2">The sequence shown here is derived from an EMBL/GenBank/DDBJ whole genome shotgun (WGS) entry which is preliminary data.</text>
</comment>
<feature type="domain" description="HTH cro/C1-type" evidence="1">
    <location>
        <begin position="15"/>
        <end position="68"/>
    </location>
</feature>
<dbReference type="OrthoDB" id="9154356at2"/>
<dbReference type="Gene3D" id="1.10.260.40">
    <property type="entry name" value="lambda repressor-like DNA-binding domains"/>
    <property type="match status" value="1"/>
</dbReference>
<dbReference type="SUPFAM" id="SSF47413">
    <property type="entry name" value="lambda repressor-like DNA-binding domains"/>
    <property type="match status" value="1"/>
</dbReference>
<protein>
    <submittedName>
        <fullName evidence="2">Xre family transcriptional regulator</fullName>
    </submittedName>
</protein>
<evidence type="ECO:0000259" key="1">
    <source>
        <dbReference type="PROSITE" id="PS50943"/>
    </source>
</evidence>
<dbReference type="RefSeq" id="WP_115935705.1">
    <property type="nucleotide sequence ID" value="NZ_QRDW01000002.1"/>
</dbReference>
<name>A0A3D9HRN3_9PROT</name>
<dbReference type="Pfam" id="PF01381">
    <property type="entry name" value="HTH_3"/>
    <property type="match status" value="1"/>
</dbReference>
<dbReference type="Proteomes" id="UP000256845">
    <property type="component" value="Unassembled WGS sequence"/>
</dbReference>
<dbReference type="SMART" id="SM00530">
    <property type="entry name" value="HTH_XRE"/>
    <property type="match status" value="1"/>
</dbReference>
<dbReference type="EMBL" id="QRDW01000002">
    <property type="protein sequence ID" value="RED52152.1"/>
    <property type="molecule type" value="Genomic_DNA"/>
</dbReference>
<dbReference type="CDD" id="cd00093">
    <property type="entry name" value="HTH_XRE"/>
    <property type="match status" value="1"/>
</dbReference>